<dbReference type="InterPro" id="IPR036890">
    <property type="entry name" value="HATPase_C_sf"/>
</dbReference>
<dbReference type="Pfam" id="PF00989">
    <property type="entry name" value="PAS"/>
    <property type="match status" value="1"/>
</dbReference>
<evidence type="ECO:0000259" key="11">
    <source>
        <dbReference type="PROSITE" id="PS50112"/>
    </source>
</evidence>
<feature type="compositionally biased region" description="Polar residues" evidence="9">
    <location>
        <begin position="446"/>
        <end position="462"/>
    </location>
</feature>
<dbReference type="SMART" id="SM00388">
    <property type="entry name" value="HisKA"/>
    <property type="match status" value="1"/>
</dbReference>
<evidence type="ECO:0000256" key="7">
    <source>
        <dbReference type="ARBA" id="ARBA00022840"/>
    </source>
</evidence>
<gene>
    <name evidence="12" type="ORF">KTC_59580</name>
</gene>
<evidence type="ECO:0000256" key="1">
    <source>
        <dbReference type="ARBA" id="ARBA00000085"/>
    </source>
</evidence>
<evidence type="ECO:0000256" key="6">
    <source>
        <dbReference type="ARBA" id="ARBA00022777"/>
    </source>
</evidence>
<protein>
    <recommendedName>
        <fullName evidence="2">histidine kinase</fullName>
        <ecNumber evidence="2">2.7.13.3</ecNumber>
    </recommendedName>
</protein>
<dbReference type="Gene3D" id="1.10.287.130">
    <property type="match status" value="1"/>
</dbReference>
<dbReference type="CDD" id="cd00130">
    <property type="entry name" value="PAS"/>
    <property type="match status" value="1"/>
</dbReference>
<dbReference type="PANTHER" id="PTHR43065:SF10">
    <property type="entry name" value="PEROXIDE STRESS-ACTIVATED HISTIDINE KINASE MAK3"/>
    <property type="match status" value="1"/>
</dbReference>
<name>A0A455SS59_9CHLR</name>
<dbReference type="GO" id="GO:0005524">
    <property type="term" value="F:ATP binding"/>
    <property type="evidence" value="ECO:0007669"/>
    <property type="project" value="UniProtKB-KW"/>
</dbReference>
<reference evidence="12" key="1">
    <citation type="submission" date="2018-12" db="EMBL/GenBank/DDBJ databases">
        <title>Novel natural products biosynthetic potential of the class Ktedonobacteria.</title>
        <authorList>
            <person name="Zheng Y."/>
            <person name="Saitou A."/>
            <person name="Wang C.M."/>
            <person name="Toyoda A."/>
            <person name="Minakuchi Y."/>
            <person name="Sekiguchi Y."/>
            <person name="Ueda K."/>
            <person name="Takano H."/>
            <person name="Sakai Y."/>
            <person name="Yokota A."/>
            <person name="Yabe S."/>
        </authorList>
    </citation>
    <scope>NUCLEOTIDE SEQUENCE</scope>
    <source>
        <strain evidence="12">COM3</strain>
    </source>
</reference>
<keyword evidence="3" id="KW-0597">Phosphoprotein</keyword>
<organism evidence="12">
    <name type="scientific">Thermosporothrix sp. COM3</name>
    <dbReference type="NCBI Taxonomy" id="2490863"/>
    <lineage>
        <taxon>Bacteria</taxon>
        <taxon>Bacillati</taxon>
        <taxon>Chloroflexota</taxon>
        <taxon>Ktedonobacteria</taxon>
        <taxon>Ktedonobacterales</taxon>
        <taxon>Thermosporotrichaceae</taxon>
        <taxon>Thermosporothrix</taxon>
    </lineage>
</organism>
<evidence type="ECO:0000256" key="4">
    <source>
        <dbReference type="ARBA" id="ARBA00022679"/>
    </source>
</evidence>
<accession>A0A455SS59</accession>
<dbReference type="InterPro" id="IPR036097">
    <property type="entry name" value="HisK_dim/P_sf"/>
</dbReference>
<dbReference type="GO" id="GO:0006355">
    <property type="term" value="P:regulation of DNA-templated transcription"/>
    <property type="evidence" value="ECO:0007669"/>
    <property type="project" value="InterPro"/>
</dbReference>
<feature type="domain" description="Histidine kinase" evidence="10">
    <location>
        <begin position="519"/>
        <end position="763"/>
    </location>
</feature>
<dbReference type="GO" id="GO:0000155">
    <property type="term" value="F:phosphorelay sensor kinase activity"/>
    <property type="evidence" value="ECO:0007669"/>
    <property type="project" value="InterPro"/>
</dbReference>
<dbReference type="InterPro" id="IPR003594">
    <property type="entry name" value="HATPase_dom"/>
</dbReference>
<dbReference type="InterPro" id="IPR013767">
    <property type="entry name" value="PAS_fold"/>
</dbReference>
<dbReference type="SUPFAM" id="SSF55785">
    <property type="entry name" value="PYP-like sensor domain (PAS domain)"/>
    <property type="match status" value="1"/>
</dbReference>
<keyword evidence="7" id="KW-0067">ATP-binding</keyword>
<dbReference type="InterPro" id="IPR000014">
    <property type="entry name" value="PAS"/>
</dbReference>
<dbReference type="SUPFAM" id="SSF47384">
    <property type="entry name" value="Homodimeric domain of signal transducing histidine kinase"/>
    <property type="match status" value="1"/>
</dbReference>
<evidence type="ECO:0000313" key="12">
    <source>
        <dbReference type="EMBL" id="BBH91207.1"/>
    </source>
</evidence>
<feature type="region of interest" description="Disordered" evidence="9">
    <location>
        <begin position="435"/>
        <end position="462"/>
    </location>
</feature>
<dbReference type="PANTHER" id="PTHR43065">
    <property type="entry name" value="SENSOR HISTIDINE KINASE"/>
    <property type="match status" value="1"/>
</dbReference>
<dbReference type="InterPro" id="IPR003018">
    <property type="entry name" value="GAF"/>
</dbReference>
<dbReference type="Gene3D" id="3.30.565.10">
    <property type="entry name" value="Histidine kinase-like ATPase, C-terminal domain"/>
    <property type="match status" value="1"/>
</dbReference>
<dbReference type="SUPFAM" id="SSF55874">
    <property type="entry name" value="ATPase domain of HSP90 chaperone/DNA topoisomerase II/histidine kinase"/>
    <property type="match status" value="1"/>
</dbReference>
<keyword evidence="4" id="KW-0808">Transferase</keyword>
<dbReference type="SUPFAM" id="SSF55781">
    <property type="entry name" value="GAF domain-like"/>
    <property type="match status" value="2"/>
</dbReference>
<dbReference type="Pfam" id="PF00512">
    <property type="entry name" value="HisKA"/>
    <property type="match status" value="1"/>
</dbReference>
<dbReference type="AlphaFoldDB" id="A0A455SS59"/>
<evidence type="ECO:0000256" key="2">
    <source>
        <dbReference type="ARBA" id="ARBA00012438"/>
    </source>
</evidence>
<evidence type="ECO:0000256" key="3">
    <source>
        <dbReference type="ARBA" id="ARBA00022553"/>
    </source>
</evidence>
<sequence length="778" mass="86985">MAEVQQHQTDMLHTPAIVNALLHDCSAIVDYRTLLDSLPRRLTSLLHCRCVLLYQRIEDTLQFVAGSFDDKPGWSAALLTVAHINPLSLTSNTPEACAWREGHIIFVPATQPTLLAVPLVYRHHRIGVLVAIRSATFEESEQEQRTLPSIWSAEEVQIVGALSGVIALLLENSRLLERDQERMRELTLLNTINTRLHSTLNAPERLHNLVLQQAKNISTADVCVLLTAPDQQDDASWLSPLMREALFRLFQKNHSAEPLLLEQPGTPQTATLLSYLPGTIKTFFAVPLLSQHGEAPHPDKSRVQEPLRYPRLQGILAGGFYRPWKIRKGELALLCVLANQAGAILENSHLLLEVIEARNEARKLLRQVLDDRRFKELILESIPSGLITTDANGVITSFNRAAKTILGYHSREVIGQPLDHILDLRHFIPNPELELSRTGEHPALGSEQSTGPIKTGSRGTLQTRDRHERSILLDVNIQRLHNTQGGTLITFTDITLLQRLEEEKRRLDRLATLGEMAANVAHEVRNPLASIKTSMQLMLEDLNESPTIDDMQDLQGSASVVLKEIERLDAIVRDLLLFAKPRQLQRTPCYLPEISDRVLHALQSQCEAAQITVQRAYEQVPLLRVDSGQIEQVLFNLYLNALQAMQDGGTLTVRCQQRSAEEVWRESQEQASNLTMSGLLRPGSSIPPHAAFWVDLSVHDTGRGITPEQLERIFQPFFTTKAHGIGLGLAITRRLVEDHGGYIKVESHPGKGTTMTVRLPGIPEAETRPEQGSIRGKL</sequence>
<dbReference type="InterPro" id="IPR035965">
    <property type="entry name" value="PAS-like_dom_sf"/>
</dbReference>
<dbReference type="PROSITE" id="PS50109">
    <property type="entry name" value="HIS_KIN"/>
    <property type="match status" value="1"/>
</dbReference>
<dbReference type="PRINTS" id="PR00344">
    <property type="entry name" value="BCTRLSENSOR"/>
</dbReference>
<proteinExistence type="predicted"/>
<dbReference type="SMART" id="SM00091">
    <property type="entry name" value="PAS"/>
    <property type="match status" value="1"/>
</dbReference>
<comment type="catalytic activity">
    <reaction evidence="1">
        <text>ATP + protein L-histidine = ADP + protein N-phospho-L-histidine.</text>
        <dbReference type="EC" id="2.7.13.3"/>
    </reaction>
</comment>
<keyword evidence="6" id="KW-0418">Kinase</keyword>
<dbReference type="InterPro" id="IPR003661">
    <property type="entry name" value="HisK_dim/P_dom"/>
</dbReference>
<dbReference type="PROSITE" id="PS50112">
    <property type="entry name" value="PAS"/>
    <property type="match status" value="1"/>
</dbReference>
<evidence type="ECO:0000256" key="8">
    <source>
        <dbReference type="ARBA" id="ARBA00023012"/>
    </source>
</evidence>
<dbReference type="SMART" id="SM00065">
    <property type="entry name" value="GAF"/>
    <property type="match status" value="1"/>
</dbReference>
<dbReference type="NCBIfam" id="TIGR00229">
    <property type="entry name" value="sensory_box"/>
    <property type="match status" value="1"/>
</dbReference>
<feature type="domain" description="PAS" evidence="11">
    <location>
        <begin position="371"/>
        <end position="426"/>
    </location>
</feature>
<dbReference type="Pfam" id="PF02518">
    <property type="entry name" value="HATPase_c"/>
    <property type="match status" value="1"/>
</dbReference>
<dbReference type="CDD" id="cd00082">
    <property type="entry name" value="HisKA"/>
    <property type="match status" value="1"/>
</dbReference>
<dbReference type="Gene3D" id="3.30.450.20">
    <property type="entry name" value="PAS domain"/>
    <property type="match status" value="1"/>
</dbReference>
<keyword evidence="5" id="KW-0547">Nucleotide-binding</keyword>
<dbReference type="EC" id="2.7.13.3" evidence="2"/>
<evidence type="ECO:0000259" key="10">
    <source>
        <dbReference type="PROSITE" id="PS50109"/>
    </source>
</evidence>
<evidence type="ECO:0000256" key="5">
    <source>
        <dbReference type="ARBA" id="ARBA00022741"/>
    </source>
</evidence>
<dbReference type="Gene3D" id="3.30.450.40">
    <property type="match status" value="2"/>
</dbReference>
<dbReference type="InterPro" id="IPR029016">
    <property type="entry name" value="GAF-like_dom_sf"/>
</dbReference>
<dbReference type="SMART" id="SM00387">
    <property type="entry name" value="HATPase_c"/>
    <property type="match status" value="1"/>
</dbReference>
<keyword evidence="8" id="KW-0902">Two-component regulatory system</keyword>
<dbReference type="InterPro" id="IPR004358">
    <property type="entry name" value="Sig_transdc_His_kin-like_C"/>
</dbReference>
<dbReference type="InterPro" id="IPR005467">
    <property type="entry name" value="His_kinase_dom"/>
</dbReference>
<dbReference type="EMBL" id="AP019376">
    <property type="protein sequence ID" value="BBH91207.1"/>
    <property type="molecule type" value="Genomic_DNA"/>
</dbReference>
<evidence type="ECO:0000256" key="9">
    <source>
        <dbReference type="SAM" id="MobiDB-lite"/>
    </source>
</evidence>